<organism evidence="1 2">
    <name type="scientific">Microcoleus anatoxicus PTRS2</name>
    <dbReference type="NCBI Taxonomy" id="2705321"/>
    <lineage>
        <taxon>Bacteria</taxon>
        <taxon>Bacillati</taxon>
        <taxon>Cyanobacteriota</taxon>
        <taxon>Cyanophyceae</taxon>
        <taxon>Oscillatoriophycideae</taxon>
        <taxon>Oscillatoriales</taxon>
        <taxon>Microcoleaceae</taxon>
        <taxon>Microcoleus</taxon>
        <taxon>Microcoleus anatoxicus</taxon>
    </lineage>
</organism>
<dbReference type="Pfam" id="PF00805">
    <property type="entry name" value="Pentapeptide"/>
    <property type="match status" value="1"/>
</dbReference>
<dbReference type="PANTHER" id="PTHR14136:SF17">
    <property type="entry name" value="BTB_POZ DOMAIN-CONTAINING PROTEIN KCTD9"/>
    <property type="match status" value="1"/>
</dbReference>
<protein>
    <submittedName>
        <fullName evidence="1">Pentapeptide repeat-containing protein</fullName>
    </submittedName>
</protein>
<dbReference type="SUPFAM" id="SSF141571">
    <property type="entry name" value="Pentapeptide repeat-like"/>
    <property type="match status" value="1"/>
</dbReference>
<gene>
    <name evidence="1" type="ORF">WMG39_21955</name>
</gene>
<dbReference type="PANTHER" id="PTHR14136">
    <property type="entry name" value="BTB_POZ DOMAIN-CONTAINING PROTEIN KCTD9"/>
    <property type="match status" value="1"/>
</dbReference>
<evidence type="ECO:0000313" key="2">
    <source>
        <dbReference type="Proteomes" id="UP001384579"/>
    </source>
</evidence>
<keyword evidence="2" id="KW-1185">Reference proteome</keyword>
<sequence>MNVAELIERYNAGERNFAGVPQYGICSELTTINLSNIILSGAQINSFSRTNLRGAQLVGISSVRGGLAEADLSGADLTGANLTEAWLNGANLRGAKLIGANLTGAKLIGADLTGADLSESILCQVGLTKIKLDEECHRQVILTNALLWQTYLPDGTFVSSPRYHE</sequence>
<dbReference type="InterPro" id="IPR001646">
    <property type="entry name" value="5peptide_repeat"/>
</dbReference>
<name>A0ABU8YSY4_9CYAN</name>
<accession>A0ABU8YSY4</accession>
<dbReference type="EMBL" id="JBBLXS010000370">
    <property type="protein sequence ID" value="MEK0187496.1"/>
    <property type="molecule type" value="Genomic_DNA"/>
</dbReference>
<dbReference type="InterPro" id="IPR051082">
    <property type="entry name" value="Pentapeptide-BTB/POZ_domain"/>
</dbReference>
<reference evidence="1 2" key="1">
    <citation type="journal article" date="2020" name="Harmful Algae">
        <title>Molecular and morphological characterization of a novel dihydroanatoxin-a producing Microcoleus species (cyanobacteria) from the Russian River, California, USA.</title>
        <authorList>
            <person name="Conklin K.Y."/>
            <person name="Stancheva R."/>
            <person name="Otten T.G."/>
            <person name="Fadness R."/>
            <person name="Boyer G.L."/>
            <person name="Read B."/>
            <person name="Zhang X."/>
            <person name="Sheath R.G."/>
        </authorList>
    </citation>
    <scope>NUCLEOTIDE SEQUENCE [LARGE SCALE GENOMIC DNA]</scope>
    <source>
        <strain evidence="1 2">PTRS2</strain>
    </source>
</reference>
<evidence type="ECO:0000313" key="1">
    <source>
        <dbReference type="EMBL" id="MEK0187496.1"/>
    </source>
</evidence>
<comment type="caution">
    <text evidence="1">The sequence shown here is derived from an EMBL/GenBank/DDBJ whole genome shotgun (WGS) entry which is preliminary data.</text>
</comment>
<dbReference type="RefSeq" id="WP_340522894.1">
    <property type="nucleotide sequence ID" value="NZ_JBBLXS010000370.1"/>
</dbReference>
<dbReference type="Gene3D" id="2.160.20.80">
    <property type="entry name" value="E3 ubiquitin-protein ligase SopA"/>
    <property type="match status" value="1"/>
</dbReference>
<dbReference type="Proteomes" id="UP001384579">
    <property type="component" value="Unassembled WGS sequence"/>
</dbReference>
<proteinExistence type="predicted"/>